<sequence length="124" mass="14820">MLFKIFSIDQKKLKYKYFVIMLSEVKPYEIIDKIEQKLRSLKKGKGLVLFDLTLGNLNKDARYIEATFDGENIDIWSFKIVKNVPEFFKKKSFNYLAKNYKYVESSFLTSAEKFRFKNKIFVNN</sequence>
<keyword evidence="2" id="KW-1185">Reference proteome</keyword>
<organism evidence="1 2">
    <name type="scientific">Thermosipho japonicus</name>
    <dbReference type="NCBI Taxonomy" id="90323"/>
    <lineage>
        <taxon>Bacteria</taxon>
        <taxon>Thermotogati</taxon>
        <taxon>Thermotogota</taxon>
        <taxon>Thermotogae</taxon>
        <taxon>Thermotogales</taxon>
        <taxon>Fervidobacteriaceae</taxon>
        <taxon>Thermosipho</taxon>
    </lineage>
</organism>
<proteinExistence type="predicted"/>
<dbReference type="AlphaFoldDB" id="A0A841GHS9"/>
<accession>A0A841GHS9</accession>
<name>A0A841GHS9_9BACT</name>
<reference evidence="1 2" key="1">
    <citation type="submission" date="2020-08" db="EMBL/GenBank/DDBJ databases">
        <title>Genomic Encyclopedia of Type Strains, Phase IV (KMG-IV): sequencing the most valuable type-strain genomes for metagenomic binning, comparative biology and taxonomic classification.</title>
        <authorList>
            <person name="Goeker M."/>
        </authorList>
    </citation>
    <scope>NUCLEOTIDE SEQUENCE [LARGE SCALE GENOMIC DNA]</scope>
    <source>
        <strain evidence="1 2">DSM 13481</strain>
    </source>
</reference>
<evidence type="ECO:0000313" key="2">
    <source>
        <dbReference type="Proteomes" id="UP000555828"/>
    </source>
</evidence>
<dbReference type="EMBL" id="JACHEX010000001">
    <property type="protein sequence ID" value="MBB6061917.1"/>
    <property type="molecule type" value="Genomic_DNA"/>
</dbReference>
<dbReference type="RefSeq" id="WP_184618666.1">
    <property type="nucleotide sequence ID" value="NZ_JACHEX010000001.1"/>
</dbReference>
<dbReference type="InterPro" id="IPR031834">
    <property type="entry name" value="RnlB/LsoB_antitoxin"/>
</dbReference>
<dbReference type="Proteomes" id="UP000555828">
    <property type="component" value="Unassembled WGS sequence"/>
</dbReference>
<evidence type="ECO:0000313" key="1">
    <source>
        <dbReference type="EMBL" id="MBB6061917.1"/>
    </source>
</evidence>
<comment type="caution">
    <text evidence="1">The sequence shown here is derived from an EMBL/GenBank/DDBJ whole genome shotgun (WGS) entry which is preliminary data.</text>
</comment>
<protein>
    <submittedName>
        <fullName evidence="1">Uncharacterized protein</fullName>
    </submittedName>
</protein>
<dbReference type="Pfam" id="PF15933">
    <property type="entry name" value="RnlB_antitoxin"/>
    <property type="match status" value="1"/>
</dbReference>
<gene>
    <name evidence="1" type="ORF">HNP65_000339</name>
</gene>